<protein>
    <submittedName>
        <fullName evidence="2">Uncharacterized protein</fullName>
    </submittedName>
</protein>
<gene>
    <name evidence="2" type="ORF">P2L57_32535</name>
</gene>
<dbReference type="RefSeq" id="WP_275820704.1">
    <property type="nucleotide sequence ID" value="NZ_BAAANM010000049.1"/>
</dbReference>
<reference evidence="2 3" key="1">
    <citation type="submission" date="2023-03" db="EMBL/GenBank/DDBJ databases">
        <title>Draft genome sequence of type strain Streptomyces ferralitis JCM 14344.</title>
        <authorList>
            <person name="Klaysubun C."/>
            <person name="Duangmal K."/>
        </authorList>
    </citation>
    <scope>NUCLEOTIDE SEQUENCE [LARGE SCALE GENOMIC DNA]</scope>
    <source>
        <strain evidence="2 3">JCM 14344</strain>
    </source>
</reference>
<proteinExistence type="predicted"/>
<sequence>MAGNPAWRTRTGPTTASRTERRPEDEEWQPSRILVEEPEFRPTQRENVTVLRELPEPENGGFGWGYNGGGIRPCQTTGWRCRSSYRPMSCPWIVTPGSKSANCAPPARHSRTPA</sequence>
<comment type="caution">
    <text evidence="2">The sequence shown here is derived from an EMBL/GenBank/DDBJ whole genome shotgun (WGS) entry which is preliminary data.</text>
</comment>
<dbReference type="Proteomes" id="UP001220022">
    <property type="component" value="Unassembled WGS sequence"/>
</dbReference>
<keyword evidence="3" id="KW-1185">Reference proteome</keyword>
<name>A0ABT5Z8X6_9ACTN</name>
<organism evidence="2 3">
    <name type="scientific">Streptantibioticus ferralitis</name>
    <dbReference type="NCBI Taxonomy" id="236510"/>
    <lineage>
        <taxon>Bacteria</taxon>
        <taxon>Bacillati</taxon>
        <taxon>Actinomycetota</taxon>
        <taxon>Actinomycetes</taxon>
        <taxon>Kitasatosporales</taxon>
        <taxon>Streptomycetaceae</taxon>
        <taxon>Streptantibioticus</taxon>
    </lineage>
</organism>
<feature type="region of interest" description="Disordered" evidence="1">
    <location>
        <begin position="1"/>
        <end position="31"/>
    </location>
</feature>
<accession>A0ABT5Z8X6</accession>
<dbReference type="EMBL" id="JARHTQ010000031">
    <property type="protein sequence ID" value="MDF2260271.1"/>
    <property type="molecule type" value="Genomic_DNA"/>
</dbReference>
<evidence type="ECO:0000256" key="1">
    <source>
        <dbReference type="SAM" id="MobiDB-lite"/>
    </source>
</evidence>
<evidence type="ECO:0000313" key="2">
    <source>
        <dbReference type="EMBL" id="MDF2260271.1"/>
    </source>
</evidence>
<evidence type="ECO:0000313" key="3">
    <source>
        <dbReference type="Proteomes" id="UP001220022"/>
    </source>
</evidence>